<dbReference type="Proteomes" id="UP000241247">
    <property type="component" value="Unassembled WGS sequence"/>
</dbReference>
<feature type="transmembrane region" description="Helical" evidence="1">
    <location>
        <begin position="49"/>
        <end position="74"/>
    </location>
</feature>
<evidence type="ECO:0000313" key="2">
    <source>
        <dbReference type="EMBL" id="PTM98925.1"/>
    </source>
</evidence>
<keyword evidence="1" id="KW-0472">Membrane</keyword>
<dbReference type="EMBL" id="PZZZ01000001">
    <property type="protein sequence ID" value="PTM98925.1"/>
    <property type="molecule type" value="Genomic_DNA"/>
</dbReference>
<keyword evidence="1" id="KW-0812">Transmembrane</keyword>
<proteinExistence type="predicted"/>
<evidence type="ECO:0000256" key="1">
    <source>
        <dbReference type="SAM" id="Phobius"/>
    </source>
</evidence>
<keyword evidence="1" id="KW-1133">Transmembrane helix</keyword>
<evidence type="ECO:0000313" key="3">
    <source>
        <dbReference type="Proteomes" id="UP000241247"/>
    </source>
</evidence>
<accession>A0A2T5BIW2</accession>
<sequence length="112" mass="12548">MKRKTSKRWAIAAVIFPIGSALVAQALFFVGIYVIGIESMEEMMRSAQAMLQFLLGSLLLLEVALGIGAFLFLFNAAWVSLRRIAPLQYDKAISVFPALFWDELVEDYKTKA</sequence>
<keyword evidence="3" id="KW-1185">Reference proteome</keyword>
<name>A0A2T5BIW2_MYCDI</name>
<dbReference type="RefSeq" id="WP_146165032.1">
    <property type="nucleotide sequence ID" value="NZ_JBHEEX010000006.1"/>
</dbReference>
<protein>
    <submittedName>
        <fullName evidence="2">Uncharacterized protein</fullName>
    </submittedName>
</protein>
<dbReference type="AlphaFoldDB" id="A0A2T5BIW2"/>
<reference evidence="2 3" key="1">
    <citation type="submission" date="2018-04" db="EMBL/GenBank/DDBJ databases">
        <title>Genomic Encyclopedia of Type Strains, Phase IV (KMG-IV): sequencing the most valuable type-strain genomes for metagenomic binning, comparative biology and taxonomic classification.</title>
        <authorList>
            <person name="Goeker M."/>
        </authorList>
    </citation>
    <scope>NUCLEOTIDE SEQUENCE [LARGE SCALE GENOMIC DNA]</scope>
    <source>
        <strain evidence="2 3">DSM 7138</strain>
    </source>
</reference>
<comment type="caution">
    <text evidence="2">The sequence shown here is derived from an EMBL/GenBank/DDBJ whole genome shotgun (WGS) entry which is preliminary data.</text>
</comment>
<feature type="transmembrane region" description="Helical" evidence="1">
    <location>
        <begin position="12"/>
        <end position="37"/>
    </location>
</feature>
<organism evidence="2 3">
    <name type="scientific">Mycoplana dimorpha</name>
    <dbReference type="NCBI Taxonomy" id="28320"/>
    <lineage>
        <taxon>Bacteria</taxon>
        <taxon>Pseudomonadati</taxon>
        <taxon>Pseudomonadota</taxon>
        <taxon>Alphaproteobacteria</taxon>
        <taxon>Hyphomicrobiales</taxon>
        <taxon>Rhizobiaceae</taxon>
        <taxon>Mycoplana</taxon>
    </lineage>
</organism>
<gene>
    <name evidence="2" type="ORF">C7449_101591</name>
</gene>